<proteinExistence type="predicted"/>
<accession>A0A238ZB84</accession>
<dbReference type="AlphaFoldDB" id="A0A238ZB84"/>
<dbReference type="EMBL" id="FZOB01000007">
    <property type="protein sequence ID" value="SNR80560.1"/>
    <property type="molecule type" value="Genomic_DNA"/>
</dbReference>
<evidence type="ECO:0000313" key="2">
    <source>
        <dbReference type="Proteomes" id="UP000198405"/>
    </source>
</evidence>
<reference evidence="2" key="1">
    <citation type="submission" date="2017-06" db="EMBL/GenBank/DDBJ databases">
        <authorList>
            <person name="Varghese N."/>
            <person name="Submissions S."/>
        </authorList>
    </citation>
    <scope>NUCLEOTIDE SEQUENCE [LARGE SCALE GENOMIC DNA]</scope>
    <source>
        <strain evidence="2">DSM 15668</strain>
    </source>
</reference>
<dbReference type="RefSeq" id="WP_089323211.1">
    <property type="nucleotide sequence ID" value="NZ_FZOB01000007.1"/>
</dbReference>
<organism evidence="1 2">
    <name type="scientific">Desulfurobacterium atlanticum</name>
    <dbReference type="NCBI Taxonomy" id="240169"/>
    <lineage>
        <taxon>Bacteria</taxon>
        <taxon>Pseudomonadati</taxon>
        <taxon>Aquificota</taxon>
        <taxon>Aquificia</taxon>
        <taxon>Desulfurobacteriales</taxon>
        <taxon>Desulfurobacteriaceae</taxon>
        <taxon>Desulfurobacterium</taxon>
    </lineage>
</organism>
<sequence length="207" mass="22701">MKKFLIFAITAVAFCFAGFLYFFPADVTVENLVFKMGGKVSSVKGNGFSISLNDVEFKGLKIDSVTVENKILSVVLRFDNDSFSTFSFLDRKLSVNLNRLPFIFDNGQVRGTGDLTCKGVVSVETLKGNLEGQIKVLKGYYNGISIGSISGKFQYKDGKVKASFESSIFKGNLDGEIKKDKAGVVFKGVFRGSVAGSRVVERISFRM</sequence>
<keyword evidence="2" id="KW-1185">Reference proteome</keyword>
<dbReference type="Proteomes" id="UP000198405">
    <property type="component" value="Unassembled WGS sequence"/>
</dbReference>
<gene>
    <name evidence="1" type="ORF">SAMN06265340_10787</name>
</gene>
<name>A0A238ZB84_9BACT</name>
<evidence type="ECO:0000313" key="1">
    <source>
        <dbReference type="EMBL" id="SNR80560.1"/>
    </source>
</evidence>
<protein>
    <submittedName>
        <fullName evidence="1">Uncharacterized protein</fullName>
    </submittedName>
</protein>